<dbReference type="SUPFAM" id="SSF54495">
    <property type="entry name" value="UBC-like"/>
    <property type="match status" value="1"/>
</dbReference>
<dbReference type="Gene3D" id="3.30.40.10">
    <property type="entry name" value="Zinc/RING finger domain, C3HC4 (zinc finger)"/>
    <property type="match status" value="1"/>
</dbReference>
<keyword evidence="9" id="KW-0833">Ubl conjugation pathway</keyword>
<proteinExistence type="predicted"/>
<feature type="transmembrane region" description="Helical" evidence="15">
    <location>
        <begin position="33"/>
        <end position="56"/>
    </location>
</feature>
<name>A0A834ZIH0_TETSI</name>
<dbReference type="InterPro" id="IPR016135">
    <property type="entry name" value="UBQ-conjugating_enzyme/RWD"/>
</dbReference>
<comment type="caution">
    <text evidence="17">The sequence shown here is derived from an EMBL/GenBank/DDBJ whole genome shotgun (WGS) entry which is preliminary data.</text>
</comment>
<evidence type="ECO:0000256" key="9">
    <source>
        <dbReference type="ARBA" id="ARBA00022786"/>
    </source>
</evidence>
<dbReference type="PANTHER" id="PTHR46913">
    <property type="entry name" value="RING-H2 FINGER PROTEIN ATL16"/>
    <property type="match status" value="1"/>
</dbReference>
<evidence type="ECO:0000313" key="18">
    <source>
        <dbReference type="Proteomes" id="UP000655225"/>
    </source>
</evidence>
<dbReference type="GO" id="GO:0016020">
    <property type="term" value="C:membrane"/>
    <property type="evidence" value="ECO:0007669"/>
    <property type="project" value="UniProtKB-SubCell"/>
</dbReference>
<dbReference type="SMART" id="SM00184">
    <property type="entry name" value="RING"/>
    <property type="match status" value="1"/>
</dbReference>
<keyword evidence="6 15" id="KW-0812">Transmembrane</keyword>
<keyword evidence="8 13" id="KW-0863">Zinc-finger</keyword>
<feature type="transmembrane region" description="Helical" evidence="15">
    <location>
        <begin position="468"/>
        <end position="484"/>
    </location>
</feature>
<comment type="pathway">
    <text evidence="3">Protein modification; protein ubiquitination.</text>
</comment>
<dbReference type="SUPFAM" id="SSF57850">
    <property type="entry name" value="RING/U-box"/>
    <property type="match status" value="1"/>
</dbReference>
<dbReference type="Gene3D" id="3.10.110.10">
    <property type="entry name" value="Ubiquitin Conjugating Enzyme"/>
    <property type="match status" value="1"/>
</dbReference>
<protein>
    <recommendedName>
        <fullName evidence="4">RING-type E3 ubiquitin transferase</fullName>
        <ecNumber evidence="4">2.3.2.27</ecNumber>
    </recommendedName>
</protein>
<evidence type="ECO:0000256" key="10">
    <source>
        <dbReference type="ARBA" id="ARBA00022833"/>
    </source>
</evidence>
<evidence type="ECO:0000256" key="3">
    <source>
        <dbReference type="ARBA" id="ARBA00004906"/>
    </source>
</evidence>
<dbReference type="PANTHER" id="PTHR46913:SF19">
    <property type="entry name" value="RING-TYPE E3 UBIQUITIN TRANSFERASE"/>
    <property type="match status" value="1"/>
</dbReference>
<keyword evidence="11 15" id="KW-1133">Transmembrane helix</keyword>
<keyword evidence="7" id="KW-0479">Metal-binding</keyword>
<evidence type="ECO:0000256" key="8">
    <source>
        <dbReference type="ARBA" id="ARBA00022771"/>
    </source>
</evidence>
<evidence type="ECO:0000256" key="14">
    <source>
        <dbReference type="SAM" id="MobiDB-lite"/>
    </source>
</evidence>
<organism evidence="17 18">
    <name type="scientific">Tetracentron sinense</name>
    <name type="common">Spur-leaf</name>
    <dbReference type="NCBI Taxonomy" id="13715"/>
    <lineage>
        <taxon>Eukaryota</taxon>
        <taxon>Viridiplantae</taxon>
        <taxon>Streptophyta</taxon>
        <taxon>Embryophyta</taxon>
        <taxon>Tracheophyta</taxon>
        <taxon>Spermatophyta</taxon>
        <taxon>Magnoliopsida</taxon>
        <taxon>Trochodendrales</taxon>
        <taxon>Trochodendraceae</taxon>
        <taxon>Tetracentron</taxon>
    </lineage>
</organism>
<feature type="compositionally biased region" description="Low complexity" evidence="14">
    <location>
        <begin position="176"/>
        <end position="190"/>
    </location>
</feature>
<keyword evidence="12 15" id="KW-0472">Membrane</keyword>
<sequence>MAFDHRKLFDDDSNKYCTSISSLCPPPTHHRRIPTAVIIIVAILSATLLLAFVKYCSNRNASRRRRPLLPAPQSQNTQIDFLDEDHGPVVDHHVWLISTVGLNQSIIDSITICKYNKEEGLVEGTECSVCLNEFQEEDTLRLLPKCSHAFHPPCIDTWLRSHTNCPLCRAPIITSSSGSGEEESLVGNSENDGGLGNNDVREDGVSDLRIGTEDIEELQVQDGRTDSEIAKDGLTSSLENCEFKVFDNLSDYNPVVEGEMQPVRRSVSLDSSSASMICFALANFLPVEPEGSSASQLISAEGTNFHEKVILMHWKVLVCQKQRNPNLKSSRVKLLSFLLFLISVEFDIVVGSALVDLYGKCGDIYGYSIKKGFKVELMEDKLSDFRVEFKGPPNRLEHVLELVIPQLLLQPNPDDPYNTDAADLLTRSKEEYEEKVQEKMPEQSNGIMSINVAIAGYGNGNSSVAEKMLVFLVLNFFLVICISLKRVGI</sequence>
<evidence type="ECO:0000256" key="7">
    <source>
        <dbReference type="ARBA" id="ARBA00022723"/>
    </source>
</evidence>
<keyword evidence="10" id="KW-0862">Zinc</keyword>
<dbReference type="GO" id="GO:0061630">
    <property type="term" value="F:ubiquitin protein ligase activity"/>
    <property type="evidence" value="ECO:0007669"/>
    <property type="project" value="UniProtKB-EC"/>
</dbReference>
<dbReference type="PROSITE" id="PS50089">
    <property type="entry name" value="ZF_RING_2"/>
    <property type="match status" value="1"/>
</dbReference>
<accession>A0A834ZIH0</accession>
<evidence type="ECO:0000256" key="5">
    <source>
        <dbReference type="ARBA" id="ARBA00022679"/>
    </source>
</evidence>
<gene>
    <name evidence="17" type="ORF">HHK36_008140</name>
</gene>
<dbReference type="Pfam" id="PF13639">
    <property type="entry name" value="zf-RING_2"/>
    <property type="match status" value="1"/>
</dbReference>
<dbReference type="InterPro" id="IPR001841">
    <property type="entry name" value="Znf_RING"/>
</dbReference>
<dbReference type="Proteomes" id="UP000655225">
    <property type="component" value="Unassembled WGS sequence"/>
</dbReference>
<dbReference type="EC" id="2.3.2.27" evidence="4"/>
<dbReference type="UniPathway" id="UPA00143"/>
<dbReference type="GO" id="GO:0008270">
    <property type="term" value="F:zinc ion binding"/>
    <property type="evidence" value="ECO:0007669"/>
    <property type="project" value="UniProtKB-KW"/>
</dbReference>
<evidence type="ECO:0000256" key="4">
    <source>
        <dbReference type="ARBA" id="ARBA00012483"/>
    </source>
</evidence>
<keyword evidence="18" id="KW-1185">Reference proteome</keyword>
<dbReference type="FunFam" id="3.30.40.10:FF:000233">
    <property type="entry name" value="RING-H2 finger protein ATL54"/>
    <property type="match status" value="1"/>
</dbReference>
<feature type="region of interest" description="Disordered" evidence="14">
    <location>
        <begin position="176"/>
        <end position="200"/>
    </location>
</feature>
<evidence type="ECO:0000256" key="15">
    <source>
        <dbReference type="SAM" id="Phobius"/>
    </source>
</evidence>
<comment type="catalytic activity">
    <reaction evidence="1">
        <text>S-ubiquitinyl-[E2 ubiquitin-conjugating enzyme]-L-cysteine + [acceptor protein]-L-lysine = [E2 ubiquitin-conjugating enzyme]-L-cysteine + N(6)-ubiquitinyl-[acceptor protein]-L-lysine.</text>
        <dbReference type="EC" id="2.3.2.27"/>
    </reaction>
</comment>
<dbReference type="EMBL" id="JABCRI010000005">
    <property type="protein sequence ID" value="KAF8406060.1"/>
    <property type="molecule type" value="Genomic_DNA"/>
</dbReference>
<dbReference type="InterPro" id="IPR044600">
    <property type="entry name" value="ATL1/ATL16-like"/>
</dbReference>
<evidence type="ECO:0000256" key="6">
    <source>
        <dbReference type="ARBA" id="ARBA00022692"/>
    </source>
</evidence>
<evidence type="ECO:0000256" key="13">
    <source>
        <dbReference type="PROSITE-ProRule" id="PRU00175"/>
    </source>
</evidence>
<feature type="transmembrane region" description="Helical" evidence="15">
    <location>
        <begin position="334"/>
        <end position="355"/>
    </location>
</feature>
<evidence type="ECO:0000256" key="2">
    <source>
        <dbReference type="ARBA" id="ARBA00004167"/>
    </source>
</evidence>
<reference evidence="17 18" key="1">
    <citation type="submission" date="2020-04" db="EMBL/GenBank/DDBJ databases">
        <title>Plant Genome Project.</title>
        <authorList>
            <person name="Zhang R.-G."/>
        </authorList>
    </citation>
    <scope>NUCLEOTIDE SEQUENCE [LARGE SCALE GENOMIC DNA]</scope>
    <source>
        <strain evidence="17">YNK0</strain>
        <tissue evidence="17">Leaf</tissue>
    </source>
</reference>
<comment type="subcellular location">
    <subcellularLocation>
        <location evidence="2">Membrane</location>
        <topology evidence="2">Single-pass membrane protein</topology>
    </subcellularLocation>
</comment>
<evidence type="ECO:0000256" key="12">
    <source>
        <dbReference type="ARBA" id="ARBA00023136"/>
    </source>
</evidence>
<feature type="domain" description="RING-type" evidence="16">
    <location>
        <begin position="127"/>
        <end position="169"/>
    </location>
</feature>
<dbReference type="GO" id="GO:0016567">
    <property type="term" value="P:protein ubiquitination"/>
    <property type="evidence" value="ECO:0007669"/>
    <property type="project" value="UniProtKB-UniPathway"/>
</dbReference>
<dbReference type="OrthoDB" id="9984778at2759"/>
<dbReference type="InterPro" id="IPR013083">
    <property type="entry name" value="Znf_RING/FYVE/PHD"/>
</dbReference>
<evidence type="ECO:0000256" key="1">
    <source>
        <dbReference type="ARBA" id="ARBA00000900"/>
    </source>
</evidence>
<evidence type="ECO:0000256" key="11">
    <source>
        <dbReference type="ARBA" id="ARBA00022989"/>
    </source>
</evidence>
<evidence type="ECO:0000259" key="16">
    <source>
        <dbReference type="PROSITE" id="PS50089"/>
    </source>
</evidence>
<dbReference type="AlphaFoldDB" id="A0A834ZIH0"/>
<dbReference type="CDD" id="cd16461">
    <property type="entry name" value="RING-H2_EL5-like"/>
    <property type="match status" value="1"/>
</dbReference>
<keyword evidence="5" id="KW-0808">Transferase</keyword>
<evidence type="ECO:0000313" key="17">
    <source>
        <dbReference type="EMBL" id="KAF8406060.1"/>
    </source>
</evidence>